<dbReference type="EMBL" id="MAAO01000006">
    <property type="protein sequence ID" value="OUR96775.1"/>
    <property type="molecule type" value="Genomic_DNA"/>
</dbReference>
<feature type="compositionally biased region" description="Basic and acidic residues" evidence="1">
    <location>
        <begin position="102"/>
        <end position="129"/>
    </location>
</feature>
<accession>A0A1Y5F7Q9</accession>
<organism evidence="3 4">
    <name type="scientific">Halobacteriovorax marinus</name>
    <dbReference type="NCBI Taxonomy" id="97084"/>
    <lineage>
        <taxon>Bacteria</taxon>
        <taxon>Pseudomonadati</taxon>
        <taxon>Bdellovibrionota</taxon>
        <taxon>Bacteriovoracia</taxon>
        <taxon>Bacteriovoracales</taxon>
        <taxon>Halobacteriovoraceae</taxon>
        <taxon>Halobacteriovorax</taxon>
    </lineage>
</organism>
<proteinExistence type="predicted"/>
<feature type="signal peptide" evidence="2">
    <location>
        <begin position="1"/>
        <end position="18"/>
    </location>
</feature>
<sequence>MKAIIVSLLLITSLQTMAQKEMSAEQSAAITKEMKAFQAQNLSQRKENAKKIYDLKAEMLKESYENQLKMFSDIETLANQIVPGKRQENKAIREKMKKIRKEFKENSKNKRKAFREDKIKPLKLQAKEDRKKRRQEFKAKMKQYRKKK</sequence>
<feature type="chain" id="PRO_5012938275" description="DUF4890 domain-containing protein" evidence="2">
    <location>
        <begin position="19"/>
        <end position="148"/>
    </location>
</feature>
<comment type="caution">
    <text evidence="3">The sequence shown here is derived from an EMBL/GenBank/DDBJ whole genome shotgun (WGS) entry which is preliminary data.</text>
</comment>
<evidence type="ECO:0000256" key="1">
    <source>
        <dbReference type="SAM" id="MobiDB-lite"/>
    </source>
</evidence>
<reference evidence="4" key="1">
    <citation type="journal article" date="2017" name="Proc. Natl. Acad. Sci. U.S.A.">
        <title>Simulation of Deepwater Horizon oil plume reveals substrate specialization within a complex community of hydrocarbon-degraders.</title>
        <authorList>
            <person name="Hu P."/>
            <person name="Dubinsky E.A."/>
            <person name="Probst A.J."/>
            <person name="Wang J."/>
            <person name="Sieber C.M.K."/>
            <person name="Tom L.M."/>
            <person name="Gardinali P."/>
            <person name="Banfield J.F."/>
            <person name="Atlas R.M."/>
            <person name="Andersen G.L."/>
        </authorList>
    </citation>
    <scope>NUCLEOTIDE SEQUENCE [LARGE SCALE GENOMIC DNA]</scope>
</reference>
<feature type="compositionally biased region" description="Basic residues" evidence="1">
    <location>
        <begin position="130"/>
        <end position="148"/>
    </location>
</feature>
<keyword evidence="2" id="KW-0732">Signal</keyword>
<dbReference type="Proteomes" id="UP000196531">
    <property type="component" value="Unassembled WGS sequence"/>
</dbReference>
<gene>
    <name evidence="3" type="ORF">A9Q84_10565</name>
</gene>
<evidence type="ECO:0000256" key="2">
    <source>
        <dbReference type="SAM" id="SignalP"/>
    </source>
</evidence>
<dbReference type="AlphaFoldDB" id="A0A1Y5F7Q9"/>
<name>A0A1Y5F7Q9_9BACT</name>
<evidence type="ECO:0000313" key="4">
    <source>
        <dbReference type="Proteomes" id="UP000196531"/>
    </source>
</evidence>
<protein>
    <recommendedName>
        <fullName evidence="5">DUF4890 domain-containing protein</fullName>
    </recommendedName>
</protein>
<evidence type="ECO:0008006" key="5">
    <source>
        <dbReference type="Google" id="ProtNLM"/>
    </source>
</evidence>
<feature type="region of interest" description="Disordered" evidence="1">
    <location>
        <begin position="101"/>
        <end position="148"/>
    </location>
</feature>
<evidence type="ECO:0000313" key="3">
    <source>
        <dbReference type="EMBL" id="OUR96775.1"/>
    </source>
</evidence>